<proteinExistence type="predicted"/>
<keyword evidence="2" id="KW-1185">Reference proteome</keyword>
<comment type="caution">
    <text evidence="1">The sequence shown here is derived from an EMBL/GenBank/DDBJ whole genome shotgun (WGS) entry which is preliminary data.</text>
</comment>
<evidence type="ECO:0000313" key="2">
    <source>
        <dbReference type="Proteomes" id="UP001352852"/>
    </source>
</evidence>
<evidence type="ECO:0000313" key="1">
    <source>
        <dbReference type="EMBL" id="MED6263581.1"/>
    </source>
</evidence>
<organism evidence="1 2">
    <name type="scientific">Characodon lateralis</name>
    <dbReference type="NCBI Taxonomy" id="208331"/>
    <lineage>
        <taxon>Eukaryota</taxon>
        <taxon>Metazoa</taxon>
        <taxon>Chordata</taxon>
        <taxon>Craniata</taxon>
        <taxon>Vertebrata</taxon>
        <taxon>Euteleostomi</taxon>
        <taxon>Actinopterygii</taxon>
        <taxon>Neopterygii</taxon>
        <taxon>Teleostei</taxon>
        <taxon>Neoteleostei</taxon>
        <taxon>Acanthomorphata</taxon>
        <taxon>Ovalentaria</taxon>
        <taxon>Atherinomorphae</taxon>
        <taxon>Cyprinodontiformes</taxon>
        <taxon>Goodeidae</taxon>
        <taxon>Characodon</taxon>
    </lineage>
</organism>
<accession>A0ABU7CN71</accession>
<name>A0ABU7CN71_9TELE</name>
<dbReference type="EMBL" id="JAHUTJ010000299">
    <property type="protein sequence ID" value="MED6263581.1"/>
    <property type="molecule type" value="Genomic_DNA"/>
</dbReference>
<reference evidence="1 2" key="1">
    <citation type="submission" date="2021-06" db="EMBL/GenBank/DDBJ databases">
        <authorList>
            <person name="Palmer J.M."/>
        </authorList>
    </citation>
    <scope>NUCLEOTIDE SEQUENCE [LARGE SCALE GENOMIC DNA]</scope>
    <source>
        <strain evidence="1 2">CL_MEX2019</strain>
        <tissue evidence="1">Muscle</tissue>
    </source>
</reference>
<protein>
    <submittedName>
        <fullName evidence="1">Uncharacterized protein</fullName>
    </submittedName>
</protein>
<gene>
    <name evidence="1" type="ORF">CHARACLAT_005961</name>
</gene>
<sequence>MASHVDTADPAATETAPASAQIKQSHHFICNDNKCKYQVLLHAAVKHSTLKEAFNTSKKKRQRLGSRGKKVIKKTSLFFSKFSKVRELDFWSLSAYYKPQ</sequence>
<dbReference type="Proteomes" id="UP001352852">
    <property type="component" value="Unassembled WGS sequence"/>
</dbReference>